<dbReference type="GeneID" id="67210368"/>
<evidence type="ECO:0000313" key="3">
    <source>
        <dbReference type="Proteomes" id="UP001589595"/>
    </source>
</evidence>
<protein>
    <submittedName>
        <fullName evidence="2">Uncharacterized protein</fullName>
    </submittedName>
</protein>
<keyword evidence="3" id="KW-1185">Reference proteome</keyword>
<dbReference type="RefSeq" id="WP_222922986.1">
    <property type="nucleotide sequence ID" value="NZ_CP082286.1"/>
</dbReference>
<dbReference type="EMBL" id="JBHMAJ010000007">
    <property type="protein sequence ID" value="MFB9824990.1"/>
    <property type="molecule type" value="Genomic_DNA"/>
</dbReference>
<evidence type="ECO:0000256" key="1">
    <source>
        <dbReference type="SAM" id="MobiDB-lite"/>
    </source>
</evidence>
<feature type="compositionally biased region" description="Acidic residues" evidence="1">
    <location>
        <begin position="96"/>
        <end position="113"/>
    </location>
</feature>
<organism evidence="2 3">
    <name type="scientific">Halobaculum roseum</name>
    <dbReference type="NCBI Taxonomy" id="2175149"/>
    <lineage>
        <taxon>Archaea</taxon>
        <taxon>Methanobacteriati</taxon>
        <taxon>Methanobacteriota</taxon>
        <taxon>Stenosarchaea group</taxon>
        <taxon>Halobacteria</taxon>
        <taxon>Halobacteriales</taxon>
        <taxon>Haloferacaceae</taxon>
        <taxon>Halobaculum</taxon>
    </lineage>
</organism>
<dbReference type="Proteomes" id="UP001589595">
    <property type="component" value="Unassembled WGS sequence"/>
</dbReference>
<proteinExistence type="predicted"/>
<reference evidence="2" key="1">
    <citation type="submission" date="2024-09" db="EMBL/GenBank/DDBJ databases">
        <authorList>
            <person name="Sun Q."/>
        </authorList>
    </citation>
    <scope>NUCLEOTIDE SEQUENCE [LARGE SCALE GENOMIC DNA]</scope>
    <source>
        <strain evidence="2">JCM 31273</strain>
    </source>
</reference>
<feature type="region of interest" description="Disordered" evidence="1">
    <location>
        <begin position="85"/>
        <end position="113"/>
    </location>
</feature>
<evidence type="ECO:0000313" key="2">
    <source>
        <dbReference type="EMBL" id="MFB9824990.1"/>
    </source>
</evidence>
<accession>A0ABD5MRA2</accession>
<sequence>MTVAEETRAAVRERPFLYDALRAGVVNYAAAAATLDIDADRDAVATALRRFANELDDRAESDADAPGDAGARVRMERGVGAVDPVDAVVAGGDDRDAGDDTDDRGGDGDDETAEPVLAVGSSAYAAGAGDATAVVAAGDVDPRALERVLGRLRVAGVAVDAAGVTPTGLAVVVAGRAGADALRAVEAALDG</sequence>
<dbReference type="InterPro" id="IPR055945">
    <property type="entry name" value="DUF7523"/>
</dbReference>
<name>A0ABD5MRA2_9EURY</name>
<gene>
    <name evidence="2" type="ORF">ACFFOL_12530</name>
</gene>
<comment type="caution">
    <text evidence="2">The sequence shown here is derived from an EMBL/GenBank/DDBJ whole genome shotgun (WGS) entry which is preliminary data.</text>
</comment>
<dbReference type="Pfam" id="PF24367">
    <property type="entry name" value="DUF7523"/>
    <property type="match status" value="2"/>
</dbReference>
<dbReference type="AlphaFoldDB" id="A0ABD5MRA2"/>